<dbReference type="InterPro" id="IPR050707">
    <property type="entry name" value="HTH_MetabolicPath_Reg"/>
</dbReference>
<name>A0AAP4FGD1_9MICC</name>
<dbReference type="InterPro" id="IPR005471">
    <property type="entry name" value="Tscrpt_reg_IclR_N"/>
</dbReference>
<evidence type="ECO:0000256" key="1">
    <source>
        <dbReference type="ARBA" id="ARBA00023015"/>
    </source>
</evidence>
<dbReference type="GO" id="GO:0045892">
    <property type="term" value="P:negative regulation of DNA-templated transcription"/>
    <property type="evidence" value="ECO:0007669"/>
    <property type="project" value="TreeGrafter"/>
</dbReference>
<protein>
    <submittedName>
        <fullName evidence="6">IclR family transcriptional regulator</fullName>
    </submittedName>
</protein>
<dbReference type="InterPro" id="IPR036390">
    <property type="entry name" value="WH_DNA-bd_sf"/>
</dbReference>
<dbReference type="Pfam" id="PF09339">
    <property type="entry name" value="HTH_IclR"/>
    <property type="match status" value="1"/>
</dbReference>
<dbReference type="Gene3D" id="1.10.10.10">
    <property type="entry name" value="Winged helix-like DNA-binding domain superfamily/Winged helix DNA-binding domain"/>
    <property type="match status" value="1"/>
</dbReference>
<evidence type="ECO:0000256" key="2">
    <source>
        <dbReference type="ARBA" id="ARBA00023125"/>
    </source>
</evidence>
<dbReference type="GO" id="GO:0003677">
    <property type="term" value="F:DNA binding"/>
    <property type="evidence" value="ECO:0007669"/>
    <property type="project" value="UniProtKB-KW"/>
</dbReference>
<dbReference type="PANTHER" id="PTHR30136">
    <property type="entry name" value="HELIX-TURN-HELIX TRANSCRIPTIONAL REGULATOR, ICLR FAMILY"/>
    <property type="match status" value="1"/>
</dbReference>
<keyword evidence="3" id="KW-0804">Transcription</keyword>
<evidence type="ECO:0000313" key="7">
    <source>
        <dbReference type="Proteomes" id="UP001240483"/>
    </source>
</evidence>
<dbReference type="InterPro" id="IPR029016">
    <property type="entry name" value="GAF-like_dom_sf"/>
</dbReference>
<reference evidence="6" key="1">
    <citation type="submission" date="2023-05" db="EMBL/GenBank/DDBJ databases">
        <title>Cataloging the Phylogenetic Diversity of Human Bladder Bacteria.</title>
        <authorList>
            <person name="Du J."/>
        </authorList>
    </citation>
    <scope>NUCLEOTIDE SEQUENCE</scope>
    <source>
        <strain evidence="6">UMB9978</strain>
    </source>
</reference>
<dbReference type="Proteomes" id="UP001240483">
    <property type="component" value="Unassembled WGS sequence"/>
</dbReference>
<gene>
    <name evidence="6" type="ORF">QP116_03245</name>
</gene>
<dbReference type="PANTHER" id="PTHR30136:SF24">
    <property type="entry name" value="HTH-TYPE TRANSCRIPTIONAL REPRESSOR ALLR"/>
    <property type="match status" value="1"/>
</dbReference>
<dbReference type="PROSITE" id="PS51078">
    <property type="entry name" value="ICLR_ED"/>
    <property type="match status" value="1"/>
</dbReference>
<keyword evidence="2" id="KW-0238">DNA-binding</keyword>
<evidence type="ECO:0000259" key="4">
    <source>
        <dbReference type="PROSITE" id="PS51077"/>
    </source>
</evidence>
<keyword evidence="1" id="KW-0805">Transcription regulation</keyword>
<organism evidence="6 7">
    <name type="scientific">Pseudoglutamicibacter cumminsii</name>
    <dbReference type="NCBI Taxonomy" id="156979"/>
    <lineage>
        <taxon>Bacteria</taxon>
        <taxon>Bacillati</taxon>
        <taxon>Actinomycetota</taxon>
        <taxon>Actinomycetes</taxon>
        <taxon>Micrococcales</taxon>
        <taxon>Micrococcaceae</taxon>
        <taxon>Pseudoglutamicibacter</taxon>
    </lineage>
</organism>
<dbReference type="Pfam" id="PF01614">
    <property type="entry name" value="IclR_C"/>
    <property type="match status" value="1"/>
</dbReference>
<comment type="caution">
    <text evidence="6">The sequence shown here is derived from an EMBL/GenBank/DDBJ whole genome shotgun (WGS) entry which is preliminary data.</text>
</comment>
<dbReference type="InterPro" id="IPR014757">
    <property type="entry name" value="Tscrpt_reg_IclR_C"/>
</dbReference>
<dbReference type="PROSITE" id="PS51077">
    <property type="entry name" value="HTH_ICLR"/>
    <property type="match status" value="1"/>
</dbReference>
<dbReference type="Gene3D" id="3.30.450.40">
    <property type="match status" value="1"/>
</dbReference>
<dbReference type="EMBL" id="JASODW010000002">
    <property type="protein sequence ID" value="MDK6274767.1"/>
    <property type="molecule type" value="Genomic_DNA"/>
</dbReference>
<dbReference type="InterPro" id="IPR036388">
    <property type="entry name" value="WH-like_DNA-bd_sf"/>
</dbReference>
<dbReference type="AlphaFoldDB" id="A0AAP4FGD1"/>
<proteinExistence type="predicted"/>
<dbReference type="SUPFAM" id="SSF55781">
    <property type="entry name" value="GAF domain-like"/>
    <property type="match status" value="1"/>
</dbReference>
<accession>A0AAP4FGD1</accession>
<feature type="domain" description="IclR-ED" evidence="5">
    <location>
        <begin position="73"/>
        <end position="249"/>
    </location>
</feature>
<evidence type="ECO:0000313" key="6">
    <source>
        <dbReference type="EMBL" id="MDK6274767.1"/>
    </source>
</evidence>
<dbReference type="SUPFAM" id="SSF46785">
    <property type="entry name" value="Winged helix' DNA-binding domain"/>
    <property type="match status" value="1"/>
</dbReference>
<feature type="domain" description="HTH iclR-type" evidence="4">
    <location>
        <begin position="11"/>
        <end position="72"/>
    </location>
</feature>
<dbReference type="RefSeq" id="WP_285332694.1">
    <property type="nucleotide sequence ID" value="NZ_JASODW010000002.1"/>
</dbReference>
<dbReference type="GO" id="GO:0003700">
    <property type="term" value="F:DNA-binding transcription factor activity"/>
    <property type="evidence" value="ECO:0007669"/>
    <property type="project" value="TreeGrafter"/>
</dbReference>
<dbReference type="SMART" id="SM00346">
    <property type="entry name" value="HTH_ICLR"/>
    <property type="match status" value="1"/>
</dbReference>
<evidence type="ECO:0000256" key="3">
    <source>
        <dbReference type="ARBA" id="ARBA00023163"/>
    </source>
</evidence>
<evidence type="ECO:0000259" key="5">
    <source>
        <dbReference type="PROSITE" id="PS51078"/>
    </source>
</evidence>
<sequence length="265" mass="29098">MSDVRQATRNEPILERAIRILDCFDHRHPSLTVAQISELSGIPRTTSYRIVSQLESLGLLIRDEHGAYLPGLRLWEIGNRGSCIKTVAQVAHLHMLHVHSIVRTGVHFSILEDNEMLVVEYVCEQEGPDCIGVHRGMRLPVHNTATGLATLAYSSMSVVSDYMEEHGGAVTAAHPRLRHEVETIRSQGYARYPGIVHENTEVLAVPVMGPHGHAIGAVAVILTDPGEEPASLVESLQKASSSITQEMLNRVGTFLPPKVPRLPGR</sequence>